<evidence type="ECO:0000256" key="1">
    <source>
        <dbReference type="SAM" id="Phobius"/>
    </source>
</evidence>
<sequence>MPDEPGSARNKFRSDFIVEIALIAALAVYMVLAQDKIVGDDLSFTVAGAALMAVATYWTLHTLKDGLQFIAVRLRPGK</sequence>
<evidence type="ECO:0000313" key="3">
    <source>
        <dbReference type="Proteomes" id="UP000199339"/>
    </source>
</evidence>
<keyword evidence="1" id="KW-0472">Membrane</keyword>
<keyword evidence="3" id="KW-1185">Reference proteome</keyword>
<dbReference type="Proteomes" id="UP000199339">
    <property type="component" value="Unassembled WGS sequence"/>
</dbReference>
<gene>
    <name evidence="2" type="ORF">SAMN04487961_0685</name>
</gene>
<dbReference type="AlphaFoldDB" id="A0A1I4RUN1"/>
<feature type="transmembrane region" description="Helical" evidence="1">
    <location>
        <begin position="12"/>
        <end position="32"/>
    </location>
</feature>
<protein>
    <submittedName>
        <fullName evidence="2">Uncharacterized protein</fullName>
    </submittedName>
</protein>
<organism evidence="2 3">
    <name type="scientific">Marinobacter pelagius</name>
    <dbReference type="NCBI Taxonomy" id="379482"/>
    <lineage>
        <taxon>Bacteria</taxon>
        <taxon>Pseudomonadati</taxon>
        <taxon>Pseudomonadota</taxon>
        <taxon>Gammaproteobacteria</taxon>
        <taxon>Pseudomonadales</taxon>
        <taxon>Marinobacteraceae</taxon>
        <taxon>Marinobacter</taxon>
    </lineage>
</organism>
<dbReference type="EMBL" id="FOUR01000001">
    <property type="protein sequence ID" value="SFM55730.1"/>
    <property type="molecule type" value="Genomic_DNA"/>
</dbReference>
<accession>A0A1I4RUN1</accession>
<evidence type="ECO:0000313" key="2">
    <source>
        <dbReference type="EMBL" id="SFM55730.1"/>
    </source>
</evidence>
<name>A0A1I4RUN1_9GAMM</name>
<reference evidence="3" key="1">
    <citation type="submission" date="2016-10" db="EMBL/GenBank/DDBJ databases">
        <authorList>
            <person name="Varghese N."/>
            <person name="Submissions S."/>
        </authorList>
    </citation>
    <scope>NUCLEOTIDE SEQUENCE [LARGE SCALE GENOMIC DNA]</scope>
    <source>
        <strain evidence="3">CGMCC 1.6775</strain>
    </source>
</reference>
<keyword evidence="1" id="KW-0812">Transmembrane</keyword>
<proteinExistence type="predicted"/>
<dbReference type="RefSeq" id="WP_091998637.1">
    <property type="nucleotide sequence ID" value="NZ_FOUR01000001.1"/>
</dbReference>
<keyword evidence="1" id="KW-1133">Transmembrane helix</keyword>
<dbReference type="OrthoDB" id="6370384at2"/>
<feature type="transmembrane region" description="Helical" evidence="1">
    <location>
        <begin position="44"/>
        <end position="63"/>
    </location>
</feature>